<reference evidence="1" key="1">
    <citation type="submission" date="2018-07" db="EMBL/GenBank/DDBJ databases">
        <title>Comparative genomics of catfishes provides insights into carnivory and benthic adaptation.</title>
        <authorList>
            <person name="Zhang Y."/>
            <person name="Wang D."/>
            <person name="Peng Z."/>
            <person name="Zheng S."/>
            <person name="Shao F."/>
            <person name="Tao W."/>
        </authorList>
    </citation>
    <scope>NUCLEOTIDE SEQUENCE</scope>
    <source>
        <strain evidence="1">Chongqing</strain>
    </source>
</reference>
<evidence type="ECO:0000313" key="2">
    <source>
        <dbReference type="Proteomes" id="UP001205998"/>
    </source>
</evidence>
<sequence>MSLKRRLLSMILCCVYCVASIFCLQSNRNICLSQGTRGLVTVVQQVYQRILRLLRTAL</sequence>
<gene>
    <name evidence="1" type="ORF">C0J50_20211</name>
</gene>
<protein>
    <submittedName>
        <fullName evidence="1">Uncharacterized protein</fullName>
    </submittedName>
</protein>
<evidence type="ECO:0000313" key="1">
    <source>
        <dbReference type="EMBL" id="KAI5620217.1"/>
    </source>
</evidence>
<accession>A0AAD5FLT5</accession>
<comment type="caution">
    <text evidence="1">The sequence shown here is derived from an EMBL/GenBank/DDBJ whole genome shotgun (WGS) entry which is preliminary data.</text>
</comment>
<organism evidence="1 2">
    <name type="scientific">Silurus asotus</name>
    <name type="common">Amur catfish</name>
    <name type="synonym">Parasilurus asotus</name>
    <dbReference type="NCBI Taxonomy" id="30991"/>
    <lineage>
        <taxon>Eukaryota</taxon>
        <taxon>Metazoa</taxon>
        <taxon>Chordata</taxon>
        <taxon>Craniata</taxon>
        <taxon>Vertebrata</taxon>
        <taxon>Euteleostomi</taxon>
        <taxon>Actinopterygii</taxon>
        <taxon>Neopterygii</taxon>
        <taxon>Teleostei</taxon>
        <taxon>Ostariophysi</taxon>
        <taxon>Siluriformes</taxon>
        <taxon>Siluridae</taxon>
        <taxon>Silurus</taxon>
    </lineage>
</organism>
<proteinExistence type="predicted"/>
<keyword evidence="2" id="KW-1185">Reference proteome</keyword>
<dbReference type="Proteomes" id="UP001205998">
    <property type="component" value="Unassembled WGS sequence"/>
</dbReference>
<name>A0AAD5FLT5_SILAS</name>
<dbReference type="EMBL" id="MU551649">
    <property type="protein sequence ID" value="KAI5620217.1"/>
    <property type="molecule type" value="Genomic_DNA"/>
</dbReference>
<dbReference type="AlphaFoldDB" id="A0AAD5FLT5"/>